<dbReference type="Proteomes" id="UP000736672">
    <property type="component" value="Unassembled WGS sequence"/>
</dbReference>
<comment type="caution">
    <text evidence="2">The sequence shown here is derived from an EMBL/GenBank/DDBJ whole genome shotgun (WGS) entry which is preliminary data.</text>
</comment>
<dbReference type="EMBL" id="JAGTJS010000025">
    <property type="protein sequence ID" value="KAH7234484.1"/>
    <property type="molecule type" value="Genomic_DNA"/>
</dbReference>
<reference evidence="2" key="1">
    <citation type="journal article" date="2021" name="Nat. Commun.">
        <title>Genetic determinants of endophytism in the Arabidopsis root mycobiome.</title>
        <authorList>
            <person name="Mesny F."/>
            <person name="Miyauchi S."/>
            <person name="Thiergart T."/>
            <person name="Pickel B."/>
            <person name="Atanasova L."/>
            <person name="Karlsson M."/>
            <person name="Huettel B."/>
            <person name="Barry K.W."/>
            <person name="Haridas S."/>
            <person name="Chen C."/>
            <person name="Bauer D."/>
            <person name="Andreopoulos W."/>
            <person name="Pangilinan J."/>
            <person name="LaButti K."/>
            <person name="Riley R."/>
            <person name="Lipzen A."/>
            <person name="Clum A."/>
            <person name="Drula E."/>
            <person name="Henrissat B."/>
            <person name="Kohler A."/>
            <person name="Grigoriev I.V."/>
            <person name="Martin F.M."/>
            <person name="Hacquard S."/>
        </authorList>
    </citation>
    <scope>NUCLEOTIDE SEQUENCE</scope>
    <source>
        <strain evidence="2">FSSC 5 MPI-SDFR-AT-0091</strain>
    </source>
</reference>
<evidence type="ECO:0000313" key="3">
    <source>
        <dbReference type="Proteomes" id="UP000736672"/>
    </source>
</evidence>
<accession>A0A9P9G7J4</accession>
<organism evidence="2 3">
    <name type="scientific">Fusarium solani</name>
    <name type="common">Filamentous fungus</name>
    <dbReference type="NCBI Taxonomy" id="169388"/>
    <lineage>
        <taxon>Eukaryota</taxon>
        <taxon>Fungi</taxon>
        <taxon>Dikarya</taxon>
        <taxon>Ascomycota</taxon>
        <taxon>Pezizomycotina</taxon>
        <taxon>Sordariomycetes</taxon>
        <taxon>Hypocreomycetidae</taxon>
        <taxon>Hypocreales</taxon>
        <taxon>Nectriaceae</taxon>
        <taxon>Fusarium</taxon>
        <taxon>Fusarium solani species complex</taxon>
    </lineage>
</organism>
<name>A0A9P9G7J4_FUSSL</name>
<dbReference type="OrthoDB" id="5410365at2759"/>
<sequence length="312" mass="34548">MRAQDRRFFLLQEPIPATEVDSFLGRLVVSKVSPLDKYAPYSPSGDVRHKTNDIIPCILPKPEMVKSVDQTTTVARERGFSMKLSALLNIDLSRTEEESRGLQSELVKKYMLPLPEDHFLRLMQNKFYAQDALRLLQGTRSGRAYLVTGIITATESTWTIETTVGRGKGFNATVPVGEAVGIPDPGLLDVGFGMNGSTSNTRSYTKHVAEEQIIAVAYSVVKLSSKLTWSPNLITQTPVIGRPKRAKGHHLSMGGDDEDEEEEFEWDSDDEDGVVKEARPGKTGQDDALEITLQNGVQLLELGENVPYLDLI</sequence>
<proteinExistence type="predicted"/>
<gene>
    <name evidence="2" type="ORF">B0J15DRAFT_504409</name>
</gene>
<evidence type="ECO:0000313" key="2">
    <source>
        <dbReference type="EMBL" id="KAH7234484.1"/>
    </source>
</evidence>
<feature type="region of interest" description="Disordered" evidence="1">
    <location>
        <begin position="244"/>
        <end position="283"/>
    </location>
</feature>
<dbReference type="AlphaFoldDB" id="A0A9P9G7J4"/>
<evidence type="ECO:0000256" key="1">
    <source>
        <dbReference type="SAM" id="MobiDB-lite"/>
    </source>
</evidence>
<protein>
    <submittedName>
        <fullName evidence="2">Uncharacterized protein</fullName>
    </submittedName>
</protein>
<feature type="compositionally biased region" description="Acidic residues" evidence="1">
    <location>
        <begin position="255"/>
        <end position="272"/>
    </location>
</feature>
<keyword evidence="3" id="KW-1185">Reference proteome</keyword>